<feature type="transmembrane region" description="Helical" evidence="7">
    <location>
        <begin position="116"/>
        <end position="140"/>
    </location>
</feature>
<dbReference type="InterPro" id="IPR004151">
    <property type="entry name" value="7TM_GPCR_serpentine_rcpt_Sre"/>
</dbReference>
<dbReference type="PANTHER" id="PTHR47518">
    <property type="entry name" value="SERPENTINE RECEPTOR CLASS EPSILON-13-RELATED"/>
    <property type="match status" value="1"/>
</dbReference>
<dbReference type="GO" id="GO:0016020">
    <property type="term" value="C:membrane"/>
    <property type="evidence" value="ECO:0007669"/>
    <property type="project" value="UniProtKB-SubCell"/>
</dbReference>
<dbReference type="GO" id="GO:0007606">
    <property type="term" value="P:sensory perception of chemical stimulus"/>
    <property type="evidence" value="ECO:0007669"/>
    <property type="project" value="InterPro"/>
</dbReference>
<feature type="transmembrane region" description="Helical" evidence="7">
    <location>
        <begin position="236"/>
        <end position="254"/>
    </location>
</feature>
<evidence type="ECO:0000256" key="3">
    <source>
        <dbReference type="ARBA" id="ARBA00022692"/>
    </source>
</evidence>
<evidence type="ECO:0000256" key="4">
    <source>
        <dbReference type="ARBA" id="ARBA00022989"/>
    </source>
</evidence>
<dbReference type="Proteomes" id="UP001152747">
    <property type="component" value="Unassembled WGS sequence"/>
</dbReference>
<comment type="caution">
    <text evidence="8">The sequence shown here is derived from an EMBL/GenBank/DDBJ whole genome shotgun (WGS) entry which is preliminary data.</text>
</comment>
<evidence type="ECO:0000256" key="1">
    <source>
        <dbReference type="ARBA" id="ARBA00004141"/>
    </source>
</evidence>
<gene>
    <name evidence="8" type="ORF">CAMP_LOCUS12088</name>
</gene>
<evidence type="ECO:0000256" key="6">
    <source>
        <dbReference type="SAM" id="MobiDB-lite"/>
    </source>
</evidence>
<evidence type="ECO:0000313" key="8">
    <source>
        <dbReference type="EMBL" id="CAI5449451.1"/>
    </source>
</evidence>
<feature type="transmembrane region" description="Helical" evidence="7">
    <location>
        <begin position="78"/>
        <end position="96"/>
    </location>
</feature>
<feature type="region of interest" description="Disordered" evidence="6">
    <location>
        <begin position="366"/>
        <end position="388"/>
    </location>
</feature>
<feature type="transmembrane region" description="Helical" evidence="7">
    <location>
        <begin position="266"/>
        <end position="289"/>
    </location>
</feature>
<comment type="similarity">
    <text evidence="2">Belongs to the nematode receptor-like protein sre family.</text>
</comment>
<accession>A0A9P1IQU7</accession>
<dbReference type="PANTHER" id="PTHR47518:SF11">
    <property type="entry name" value="SERPENTINE RECEPTOR, CLASS E (EPSILON)-RELATED"/>
    <property type="match status" value="1"/>
</dbReference>
<evidence type="ECO:0000313" key="9">
    <source>
        <dbReference type="Proteomes" id="UP001152747"/>
    </source>
</evidence>
<keyword evidence="3 7" id="KW-0812">Transmembrane</keyword>
<reference evidence="8" key="1">
    <citation type="submission" date="2022-11" db="EMBL/GenBank/DDBJ databases">
        <authorList>
            <person name="Kikuchi T."/>
        </authorList>
    </citation>
    <scope>NUCLEOTIDE SEQUENCE</scope>
    <source>
        <strain evidence="8">PS1010</strain>
    </source>
</reference>
<dbReference type="AlphaFoldDB" id="A0A9P1IQU7"/>
<keyword evidence="9" id="KW-1185">Reference proteome</keyword>
<dbReference type="OrthoDB" id="5791856at2759"/>
<evidence type="ECO:0000256" key="7">
    <source>
        <dbReference type="SAM" id="Phobius"/>
    </source>
</evidence>
<dbReference type="InterPro" id="IPR052854">
    <property type="entry name" value="Serpentine_rcpt_epsilon"/>
</dbReference>
<evidence type="ECO:0000256" key="5">
    <source>
        <dbReference type="ARBA" id="ARBA00023136"/>
    </source>
</evidence>
<proteinExistence type="inferred from homology"/>
<evidence type="ECO:0000256" key="2">
    <source>
        <dbReference type="ARBA" id="ARBA00006803"/>
    </source>
</evidence>
<sequence length="388" mass="45929">MFFDTMIDTRSMYKLTVLNMTTASIQSTDSMLRMALYFEWILLFFAFAETMLLWYLLRYTKQYHRNLSMVIEQLANQYFISILARMYMIYMQLVIPDTEELLRTPSFLFAVWLRNSLLFVAFYFSAFPVFERVFATYFVFDYETKKRRWVSYLLSFILYFLALGSAQIFIFCSSNREIHIILITVVNLLAFSLTLVIEKYNKEKYKKLRESYDSRYSLSARTQLSENINATKPFKAMCFSISFFALACSSMLHVDEYTNSPIIRNWVYLSFNYCCWSYGTIVPICMLFYNRGWKKELRRLKHKICCSNRRVGPENQKSGRQMSKVRDTFGNNCYVANADHANVYFSHLQTEWAGPDHQHLQNQIKVEGNSQSVERNKMSETARSVSPN</sequence>
<keyword evidence="4 7" id="KW-1133">Transmembrane helix</keyword>
<feature type="transmembrane region" description="Helical" evidence="7">
    <location>
        <begin position="152"/>
        <end position="172"/>
    </location>
</feature>
<feature type="transmembrane region" description="Helical" evidence="7">
    <location>
        <begin position="178"/>
        <end position="197"/>
    </location>
</feature>
<keyword evidence="5 7" id="KW-0472">Membrane</keyword>
<dbReference type="Pfam" id="PF03125">
    <property type="entry name" value="Sre"/>
    <property type="match status" value="1"/>
</dbReference>
<protein>
    <submittedName>
        <fullName evidence="8">Uncharacterized protein</fullName>
    </submittedName>
</protein>
<name>A0A9P1IQU7_9PELO</name>
<dbReference type="EMBL" id="CANHGI010000004">
    <property type="protein sequence ID" value="CAI5449451.1"/>
    <property type="molecule type" value="Genomic_DNA"/>
</dbReference>
<comment type="subcellular location">
    <subcellularLocation>
        <location evidence="1">Membrane</location>
        <topology evidence="1">Multi-pass membrane protein</topology>
    </subcellularLocation>
</comment>
<organism evidence="8 9">
    <name type="scientific">Caenorhabditis angaria</name>
    <dbReference type="NCBI Taxonomy" id="860376"/>
    <lineage>
        <taxon>Eukaryota</taxon>
        <taxon>Metazoa</taxon>
        <taxon>Ecdysozoa</taxon>
        <taxon>Nematoda</taxon>
        <taxon>Chromadorea</taxon>
        <taxon>Rhabditida</taxon>
        <taxon>Rhabditina</taxon>
        <taxon>Rhabditomorpha</taxon>
        <taxon>Rhabditoidea</taxon>
        <taxon>Rhabditidae</taxon>
        <taxon>Peloderinae</taxon>
        <taxon>Caenorhabditis</taxon>
    </lineage>
</organism>
<feature type="transmembrane region" description="Helical" evidence="7">
    <location>
        <begin position="37"/>
        <end position="57"/>
    </location>
</feature>